<feature type="site" description="Electron transfer via tryptophanyl radical" evidence="9">
    <location>
        <position position="386"/>
    </location>
</feature>
<dbReference type="InterPro" id="IPR036134">
    <property type="entry name" value="Crypto/Photolyase_FAD-like_sf"/>
</dbReference>
<dbReference type="PANTHER" id="PTHR11455">
    <property type="entry name" value="CRYPTOCHROME"/>
    <property type="match status" value="1"/>
</dbReference>
<dbReference type="Gene3D" id="1.25.40.80">
    <property type="match status" value="1"/>
</dbReference>
<comment type="similarity">
    <text evidence="10">Belongs to the DNA photolyase family.</text>
</comment>
<evidence type="ECO:0000256" key="4">
    <source>
        <dbReference type="ARBA" id="ARBA00022630"/>
    </source>
</evidence>
<dbReference type="InterPro" id="IPR018394">
    <property type="entry name" value="DNA_photolyase_1_CS_C"/>
</dbReference>
<evidence type="ECO:0000256" key="7">
    <source>
        <dbReference type="ARBA" id="ARBA00033999"/>
    </source>
</evidence>
<dbReference type="PROSITE" id="PS51645">
    <property type="entry name" value="PHR_CRY_ALPHA_BETA"/>
    <property type="match status" value="1"/>
</dbReference>
<keyword evidence="4 8" id="KW-0285">Flavoprotein</keyword>
<feature type="binding site" evidence="8">
    <location>
        <position position="232"/>
    </location>
    <ligand>
        <name>FAD</name>
        <dbReference type="ChEBI" id="CHEBI:57692"/>
    </ligand>
</feature>
<dbReference type="GO" id="GO:0003677">
    <property type="term" value="F:DNA binding"/>
    <property type="evidence" value="ECO:0007669"/>
    <property type="project" value="TreeGrafter"/>
</dbReference>
<dbReference type="GO" id="GO:0071949">
    <property type="term" value="F:FAD binding"/>
    <property type="evidence" value="ECO:0007669"/>
    <property type="project" value="TreeGrafter"/>
</dbReference>
<sequence length="479" mass="54856">MSAALVWFRRDLRCFDHAALHHALRRFDRVFCAFVFDTEILDALPRRDDRRVDFIRHALVELDAGLDALARGAGGEGSGVIVRHGRADEEVPRLASSLGVDAVLTNRDYEPYAIARDRLVSERLQAKGVMFEDFKDVVIFERDEVLTQAGRPFSVFTPYRNAWMKRLDPGELQSYNVAPHAGSLAPKPAGERIPDLAELGFEPTDLERIGLAVGMRGGRVLFEDFQMRIDAYKEARDYPARRGVSYLSAHLRFGTVSLRELAAWAWTRGSAGAQCWLNELVWRDFYHMILWHQPKVVSENFRSEFDAVCWDDAPELFAAWTEARTGYPLVDAAMRQLHTAGYMHNRLRMVTASFLTKDLGIDWRLGERHFAQWLIDYDLAANNGGWQWAASTGCDAQPWFRIFNPVTQSERFDPAGRFIRRYLPELARVPDRFIHAPWKMSPADQRACRVEIGKDYPAPVVDHARARERTLARFEITKA</sequence>
<dbReference type="InterPro" id="IPR014729">
    <property type="entry name" value="Rossmann-like_a/b/a_fold"/>
</dbReference>
<evidence type="ECO:0000256" key="1">
    <source>
        <dbReference type="ARBA" id="ARBA00001932"/>
    </source>
</evidence>
<dbReference type="InterPro" id="IPR005101">
    <property type="entry name" value="Cryptochr/Photolyase_FAD-bd"/>
</dbReference>
<dbReference type="FunFam" id="1.10.579.10:FF:000003">
    <property type="entry name" value="Deoxyribodipyrimidine photo-lyase"/>
    <property type="match status" value="1"/>
</dbReference>
<evidence type="ECO:0000256" key="6">
    <source>
        <dbReference type="ARBA" id="ARBA00022991"/>
    </source>
</evidence>
<protein>
    <recommendedName>
        <fullName evidence="3">Deoxyribodipyrimidine photo-lyase</fullName>
        <ecNumber evidence="2">4.1.99.3</ecNumber>
    </recommendedName>
</protein>
<comment type="cofactor">
    <cofactor evidence="1">
        <name>(6R)-5,10-methylene-5,6,7,8-tetrahydrofolate</name>
        <dbReference type="ChEBI" id="CHEBI:15636"/>
    </cofactor>
</comment>
<evidence type="ECO:0000259" key="11">
    <source>
        <dbReference type="PROSITE" id="PS51645"/>
    </source>
</evidence>
<evidence type="ECO:0000256" key="5">
    <source>
        <dbReference type="ARBA" id="ARBA00022827"/>
    </source>
</evidence>
<keyword evidence="5 8" id="KW-0274">FAD</keyword>
<dbReference type="SUPFAM" id="SSF48173">
    <property type="entry name" value="Cryptochrome/photolyase FAD-binding domain"/>
    <property type="match status" value="1"/>
</dbReference>
<comment type="catalytic activity">
    <reaction evidence="7">
        <text>cyclobutadipyrimidine (in DNA) = 2 pyrimidine residues (in DNA).</text>
        <dbReference type="EC" id="4.1.99.3"/>
    </reaction>
</comment>
<dbReference type="InterPro" id="IPR036155">
    <property type="entry name" value="Crypto/Photolyase_N_sf"/>
</dbReference>
<evidence type="ECO:0000313" key="12">
    <source>
        <dbReference type="EMBL" id="NMG02037.1"/>
    </source>
</evidence>
<proteinExistence type="inferred from homology"/>
<dbReference type="RefSeq" id="WP_168986826.1">
    <property type="nucleotide sequence ID" value="NZ_CAWPHM010000033.1"/>
</dbReference>
<organism evidence="12 13">
    <name type="scientific">Azoarcus taiwanensis</name>
    <dbReference type="NCBI Taxonomy" id="666964"/>
    <lineage>
        <taxon>Bacteria</taxon>
        <taxon>Pseudomonadati</taxon>
        <taxon>Pseudomonadota</taxon>
        <taxon>Betaproteobacteria</taxon>
        <taxon>Rhodocyclales</taxon>
        <taxon>Zoogloeaceae</taxon>
        <taxon>Azoarcus</taxon>
    </lineage>
</organism>
<feature type="binding site" evidence="8">
    <location>
        <position position="276"/>
    </location>
    <ligand>
        <name>FAD</name>
        <dbReference type="ChEBI" id="CHEBI:57692"/>
    </ligand>
</feature>
<dbReference type="GO" id="GO:0003904">
    <property type="term" value="F:deoxyribodipyrimidine photo-lyase activity"/>
    <property type="evidence" value="ECO:0007669"/>
    <property type="project" value="UniProtKB-EC"/>
</dbReference>
<dbReference type="EMBL" id="WTVM01000012">
    <property type="protein sequence ID" value="NMG02037.1"/>
    <property type="molecule type" value="Genomic_DNA"/>
</dbReference>
<dbReference type="GO" id="GO:0009416">
    <property type="term" value="P:response to light stimulus"/>
    <property type="evidence" value="ECO:0007669"/>
    <property type="project" value="TreeGrafter"/>
</dbReference>
<dbReference type="Pfam" id="PF03441">
    <property type="entry name" value="FAD_binding_7"/>
    <property type="match status" value="1"/>
</dbReference>
<dbReference type="PROSITE" id="PS00394">
    <property type="entry name" value="DNA_PHOTOLYASES_1_1"/>
    <property type="match status" value="1"/>
</dbReference>
<dbReference type="AlphaFoldDB" id="A0A972F685"/>
<dbReference type="Pfam" id="PF00875">
    <property type="entry name" value="DNA_photolyase"/>
    <property type="match status" value="1"/>
</dbReference>
<dbReference type="InterPro" id="IPR006050">
    <property type="entry name" value="DNA_photolyase_N"/>
</dbReference>
<feature type="site" description="Electron transfer via tryptophanyl radical" evidence="9">
    <location>
        <position position="310"/>
    </location>
</feature>
<dbReference type="PANTHER" id="PTHR11455:SF9">
    <property type="entry name" value="CRYPTOCHROME CIRCADIAN CLOCK 5 ISOFORM X1"/>
    <property type="match status" value="1"/>
</dbReference>
<name>A0A972F685_9RHOO</name>
<dbReference type="InterPro" id="IPR002081">
    <property type="entry name" value="Cryptochrome/DNA_photolyase_1"/>
</dbReference>
<dbReference type="Proteomes" id="UP000599523">
    <property type="component" value="Unassembled WGS sequence"/>
</dbReference>
<dbReference type="GO" id="GO:0000719">
    <property type="term" value="P:photoreactive repair"/>
    <property type="evidence" value="ECO:0007669"/>
    <property type="project" value="UniProtKB-ARBA"/>
</dbReference>
<evidence type="ECO:0000256" key="3">
    <source>
        <dbReference type="ARBA" id="ARBA00014046"/>
    </source>
</evidence>
<evidence type="ECO:0000256" key="8">
    <source>
        <dbReference type="PIRSR" id="PIRSR602081-1"/>
    </source>
</evidence>
<keyword evidence="6 10" id="KW-0157">Chromophore</keyword>
<reference evidence="12" key="1">
    <citation type="submission" date="2019-12" db="EMBL/GenBank/DDBJ databases">
        <title>Comparative genomics gives insights into the taxonomy of the Azoarcus-Aromatoleum group and reveals separate origins of nif in the plant-associated Azoarcus and non-plant-associated Aromatoleum sub-groups.</title>
        <authorList>
            <person name="Lafos M."/>
            <person name="Maluk M."/>
            <person name="Batista M."/>
            <person name="Junghare M."/>
            <person name="Carmona M."/>
            <person name="Faoro H."/>
            <person name="Cruz L.M."/>
            <person name="Battistoni F."/>
            <person name="De Souza E."/>
            <person name="Pedrosa F."/>
            <person name="Chen W.-M."/>
            <person name="Poole P.S."/>
            <person name="Dixon R.A."/>
            <person name="James E.K."/>
        </authorList>
    </citation>
    <scope>NUCLEOTIDE SEQUENCE</scope>
    <source>
        <strain evidence="12">NSC3</strain>
    </source>
</reference>
<evidence type="ECO:0000313" key="13">
    <source>
        <dbReference type="Proteomes" id="UP000599523"/>
    </source>
</evidence>
<comment type="caution">
    <text evidence="12">The sequence shown here is derived from an EMBL/GenBank/DDBJ whole genome shotgun (WGS) entry which is preliminary data.</text>
</comment>
<evidence type="ECO:0000256" key="2">
    <source>
        <dbReference type="ARBA" id="ARBA00013149"/>
    </source>
</evidence>
<evidence type="ECO:0000256" key="10">
    <source>
        <dbReference type="RuleBase" id="RU004182"/>
    </source>
</evidence>
<dbReference type="EC" id="4.1.99.3" evidence="2"/>
<comment type="cofactor">
    <cofactor evidence="8">
        <name>FAD</name>
        <dbReference type="ChEBI" id="CHEBI:57692"/>
    </cofactor>
    <text evidence="8">Binds 1 FAD per subunit.</text>
</comment>
<accession>A0A972F685</accession>
<keyword evidence="13" id="KW-1185">Reference proteome</keyword>
<dbReference type="Gene3D" id="3.40.50.620">
    <property type="entry name" value="HUPs"/>
    <property type="match status" value="1"/>
</dbReference>
<dbReference type="SUPFAM" id="SSF52425">
    <property type="entry name" value="Cryptochrome/photolyase, N-terminal domain"/>
    <property type="match status" value="1"/>
</dbReference>
<dbReference type="PROSITE" id="PS00691">
    <property type="entry name" value="DNA_PHOTOLYASES_1_2"/>
    <property type="match status" value="1"/>
</dbReference>
<gene>
    <name evidence="12" type="ORF">GPA21_03500</name>
</gene>
<feature type="site" description="Electron transfer via tryptophanyl radical" evidence="9">
    <location>
        <position position="363"/>
    </location>
</feature>
<feature type="binding site" evidence="8">
    <location>
        <begin position="279"/>
        <end position="286"/>
    </location>
    <ligand>
        <name>FAD</name>
        <dbReference type="ChEBI" id="CHEBI:57692"/>
    </ligand>
</feature>
<evidence type="ECO:0000256" key="9">
    <source>
        <dbReference type="PIRSR" id="PIRSR602081-2"/>
    </source>
</evidence>
<dbReference type="Gene3D" id="1.10.579.10">
    <property type="entry name" value="DNA Cyclobutane Dipyrimidine Photolyase, subunit A, domain 3"/>
    <property type="match status" value="1"/>
</dbReference>
<feature type="domain" description="Photolyase/cryptochrome alpha/beta" evidence="11">
    <location>
        <begin position="2"/>
        <end position="139"/>
    </location>
</feature>
<feature type="binding site" evidence="8">
    <location>
        <begin position="376"/>
        <end position="378"/>
    </location>
    <ligand>
        <name>FAD</name>
        <dbReference type="ChEBI" id="CHEBI:57692"/>
    </ligand>
</feature>
<dbReference type="PRINTS" id="PR00147">
    <property type="entry name" value="DNAPHOTLYASE"/>
</dbReference>